<organism evidence="1 2">
    <name type="scientific">Desmospora profundinema</name>
    <dbReference type="NCBI Taxonomy" id="1571184"/>
    <lineage>
        <taxon>Bacteria</taxon>
        <taxon>Bacillati</taxon>
        <taxon>Bacillota</taxon>
        <taxon>Bacilli</taxon>
        <taxon>Bacillales</taxon>
        <taxon>Thermoactinomycetaceae</taxon>
        <taxon>Desmospora</taxon>
    </lineage>
</organism>
<gene>
    <name evidence="1" type="ORF">JOE21_000126</name>
</gene>
<reference evidence="1 2" key="1">
    <citation type="submission" date="2023-07" db="EMBL/GenBank/DDBJ databases">
        <title>Genomic Encyclopedia of Type Strains, Phase IV (KMG-IV): sequencing the most valuable type-strain genomes for metagenomic binning, comparative biology and taxonomic classification.</title>
        <authorList>
            <person name="Goeker M."/>
        </authorList>
    </citation>
    <scope>NUCLEOTIDE SEQUENCE [LARGE SCALE GENOMIC DNA]</scope>
    <source>
        <strain evidence="1 2">DSM 45903</strain>
    </source>
</reference>
<name>A0ABU1IH86_9BACL</name>
<dbReference type="EMBL" id="JAVDQG010000001">
    <property type="protein sequence ID" value="MDR6224138.1"/>
    <property type="molecule type" value="Genomic_DNA"/>
</dbReference>
<evidence type="ECO:0000313" key="1">
    <source>
        <dbReference type="EMBL" id="MDR6224138.1"/>
    </source>
</evidence>
<accession>A0ABU1IH86</accession>
<sequence length="55" mass="6064">MAAILCAFCKRSKTACQPDPPTLLYTLRTKATVVLVEVRNLPEKSSLGVQSWQTV</sequence>
<keyword evidence="2" id="KW-1185">Reference proteome</keyword>
<evidence type="ECO:0000313" key="2">
    <source>
        <dbReference type="Proteomes" id="UP001185012"/>
    </source>
</evidence>
<comment type="caution">
    <text evidence="1">The sequence shown here is derived from an EMBL/GenBank/DDBJ whole genome shotgun (WGS) entry which is preliminary data.</text>
</comment>
<proteinExistence type="predicted"/>
<dbReference type="Proteomes" id="UP001185012">
    <property type="component" value="Unassembled WGS sequence"/>
</dbReference>
<protein>
    <submittedName>
        <fullName evidence="1">Uncharacterized protein</fullName>
    </submittedName>
</protein>